<dbReference type="Gene3D" id="3.40.190.10">
    <property type="entry name" value="Periplasmic binding protein-like II"/>
    <property type="match status" value="2"/>
</dbReference>
<dbReference type="SUPFAM" id="SSF53850">
    <property type="entry name" value="Periplasmic binding protein-like II"/>
    <property type="match status" value="1"/>
</dbReference>
<proteinExistence type="predicted"/>
<dbReference type="Pfam" id="PF12849">
    <property type="entry name" value="PBP_like_2"/>
    <property type="match status" value="1"/>
</dbReference>
<sequence>MLTAFIFFISCSNNSRDENKKDDILSGNISVLVDETLMPIALEQKEVFESSYYNAKIDLVGKPEVQAVNDLIKGDAAMIILSRELTSEERKSFEQRSITPRIYSFAYDAVVLIGSLDVDSTIKSQDIIDLMSGTNIRNTKLVIDNPNSSLVRYFREYGKLQKIANTYLEVANDAEGVLSTVAEGNGKIGLLSFNQYLSLERSFLKKDKIRILSVLNDTLGSPKYVKPSQASLSTGEYPLKRELKVLNYQPNLGLGMGFSAFMTGDRGQRIVLKSGLLPAIMPGREIIIRDNIN</sequence>
<gene>
    <name evidence="3" type="ORF">IPZ78_02235</name>
</gene>
<organism evidence="3 4">
    <name type="scientific">Sphingobacterium bovistauri</name>
    <dbReference type="NCBI Taxonomy" id="2781959"/>
    <lineage>
        <taxon>Bacteria</taxon>
        <taxon>Pseudomonadati</taxon>
        <taxon>Bacteroidota</taxon>
        <taxon>Sphingobacteriia</taxon>
        <taxon>Sphingobacteriales</taxon>
        <taxon>Sphingobacteriaceae</taxon>
        <taxon>Sphingobacterium</taxon>
    </lineage>
</organism>
<dbReference type="EMBL" id="JADEYP010000003">
    <property type="protein sequence ID" value="MCA5003967.1"/>
    <property type="molecule type" value="Genomic_DNA"/>
</dbReference>
<evidence type="ECO:0000313" key="3">
    <source>
        <dbReference type="EMBL" id="MCA5003967.1"/>
    </source>
</evidence>
<accession>A0ABS7Z1C4</accession>
<dbReference type="Proteomes" id="UP001165302">
    <property type="component" value="Unassembled WGS sequence"/>
</dbReference>
<reference evidence="3" key="1">
    <citation type="submission" date="2020-10" db="EMBL/GenBank/DDBJ databases">
        <authorList>
            <person name="Lu T."/>
            <person name="Wang Q."/>
            <person name="Han X."/>
        </authorList>
    </citation>
    <scope>NUCLEOTIDE SEQUENCE</scope>
    <source>
        <strain evidence="3">WQ 366</strain>
    </source>
</reference>
<keyword evidence="1" id="KW-0732">Signal</keyword>
<dbReference type="RefSeq" id="WP_225551306.1">
    <property type="nucleotide sequence ID" value="NZ_JADEYP010000003.1"/>
</dbReference>
<evidence type="ECO:0000259" key="2">
    <source>
        <dbReference type="Pfam" id="PF12849"/>
    </source>
</evidence>
<feature type="domain" description="PBP" evidence="2">
    <location>
        <begin position="26"/>
        <end position="265"/>
    </location>
</feature>
<evidence type="ECO:0000313" key="4">
    <source>
        <dbReference type="Proteomes" id="UP001165302"/>
    </source>
</evidence>
<dbReference type="PANTHER" id="PTHR30570">
    <property type="entry name" value="PERIPLASMIC PHOSPHATE BINDING COMPONENT OF PHOSPHATE ABC TRANSPORTER"/>
    <property type="match status" value="1"/>
</dbReference>
<dbReference type="PANTHER" id="PTHR30570:SF1">
    <property type="entry name" value="PHOSPHATE-BINDING PROTEIN PSTS"/>
    <property type="match status" value="1"/>
</dbReference>
<dbReference type="InterPro" id="IPR050811">
    <property type="entry name" value="Phosphate_ABC_transporter"/>
</dbReference>
<dbReference type="InterPro" id="IPR024370">
    <property type="entry name" value="PBP_domain"/>
</dbReference>
<keyword evidence="4" id="KW-1185">Reference proteome</keyword>
<name>A0ABS7Z1C4_9SPHI</name>
<protein>
    <submittedName>
        <fullName evidence="3">Substrate-binding domain-containing protein</fullName>
    </submittedName>
</protein>
<comment type="caution">
    <text evidence="3">The sequence shown here is derived from an EMBL/GenBank/DDBJ whole genome shotgun (WGS) entry which is preliminary data.</text>
</comment>
<evidence type="ECO:0000256" key="1">
    <source>
        <dbReference type="ARBA" id="ARBA00022729"/>
    </source>
</evidence>